<keyword evidence="2" id="KW-0813">Transport</keyword>
<evidence type="ECO:0000313" key="10">
    <source>
        <dbReference type="EMBL" id="TQR85840.1"/>
    </source>
</evidence>
<feature type="transmembrane region" description="Helical" evidence="9">
    <location>
        <begin position="159"/>
        <end position="182"/>
    </location>
</feature>
<gene>
    <name evidence="10" type="ORF">D8S82_14885</name>
</gene>
<dbReference type="AlphaFoldDB" id="A0A544W0V4"/>
<comment type="subcellular location">
    <subcellularLocation>
        <location evidence="1">Cell membrane</location>
        <topology evidence="1">Multi-pass membrane protein</topology>
    </subcellularLocation>
</comment>
<dbReference type="RefSeq" id="WP_142552829.1">
    <property type="nucleotide sequence ID" value="NZ_VIFX01000017.1"/>
</dbReference>
<evidence type="ECO:0000256" key="7">
    <source>
        <dbReference type="ARBA" id="ARBA00023136"/>
    </source>
</evidence>
<dbReference type="CDD" id="cd06579">
    <property type="entry name" value="TM_PBP1_transp_AraH_like"/>
    <property type="match status" value="1"/>
</dbReference>
<feature type="transmembrane region" description="Helical" evidence="9">
    <location>
        <begin position="12"/>
        <end position="34"/>
    </location>
</feature>
<accession>A0A544W0V4</accession>
<dbReference type="Proteomes" id="UP000315759">
    <property type="component" value="Unassembled WGS sequence"/>
</dbReference>
<evidence type="ECO:0000256" key="8">
    <source>
        <dbReference type="ARBA" id="ARBA00039381"/>
    </source>
</evidence>
<feature type="transmembrane region" description="Helical" evidence="9">
    <location>
        <begin position="213"/>
        <end position="233"/>
    </location>
</feature>
<sequence>MWGTVTAKLRSWEFILLVLVVVVLLTAATLVPGFTRPFSISTGLATFAPAALMALPLALLVIVRDIDISVASIAGLSSVAAGLAIEAGQSVPVVIVAALVTGLLCGAVNGFFVAVMGLPALLVTLGTLALFRGLCYVLLGGTPISPLPDFFTVLGNDNIPGFVLPWAIVPFLVLAVVFGVVLHRSTVGRRIYAIGGNPETARYSGIRVARIRFVLFVVSGVVSGLAGMIYMGITSQVAPDGAQGLELDVITVVFLAGVSVLGGKGRITGVVLASILILALRKSLQLMNVSGYTQGIAVGGVLIASLLVTNLSQRFFGAVRERRRPASQLGADTT</sequence>
<keyword evidence="4" id="KW-0997">Cell inner membrane</keyword>
<evidence type="ECO:0000313" key="11">
    <source>
        <dbReference type="Proteomes" id="UP000315759"/>
    </source>
</evidence>
<dbReference type="PANTHER" id="PTHR32196:SF71">
    <property type="entry name" value="AUTOINDUCER 2 IMPORT SYSTEM PERMEASE PROTEIN LSRD"/>
    <property type="match status" value="1"/>
</dbReference>
<reference evidence="10 11" key="1">
    <citation type="submission" date="2018-10" db="EMBL/GenBank/DDBJ databases">
        <title>Draft genome of Mycobacterium hodleri strain B.</title>
        <authorList>
            <person name="Amande T.J."/>
            <person name="Mcgenity T.J."/>
        </authorList>
    </citation>
    <scope>NUCLEOTIDE SEQUENCE [LARGE SCALE GENOMIC DNA]</scope>
    <source>
        <strain evidence="10 11">B</strain>
    </source>
</reference>
<organism evidence="10 11">
    <name type="scientific">Mycolicibacterium hodleri</name>
    <dbReference type="NCBI Taxonomy" id="49897"/>
    <lineage>
        <taxon>Bacteria</taxon>
        <taxon>Bacillati</taxon>
        <taxon>Actinomycetota</taxon>
        <taxon>Actinomycetes</taxon>
        <taxon>Mycobacteriales</taxon>
        <taxon>Mycobacteriaceae</taxon>
        <taxon>Mycolicibacterium</taxon>
    </lineage>
</organism>
<keyword evidence="6 9" id="KW-1133">Transmembrane helix</keyword>
<evidence type="ECO:0000256" key="3">
    <source>
        <dbReference type="ARBA" id="ARBA00022475"/>
    </source>
</evidence>
<keyword evidence="3" id="KW-1003">Cell membrane</keyword>
<dbReference type="InterPro" id="IPR001851">
    <property type="entry name" value="ABC_transp_permease"/>
</dbReference>
<keyword evidence="5 9" id="KW-0812">Transmembrane</keyword>
<feature type="transmembrane region" description="Helical" evidence="9">
    <location>
        <begin position="253"/>
        <end position="280"/>
    </location>
</feature>
<proteinExistence type="predicted"/>
<evidence type="ECO:0000256" key="4">
    <source>
        <dbReference type="ARBA" id="ARBA00022519"/>
    </source>
</evidence>
<feature type="transmembrane region" description="Helical" evidence="9">
    <location>
        <begin position="91"/>
        <end position="113"/>
    </location>
</feature>
<evidence type="ECO:0000256" key="6">
    <source>
        <dbReference type="ARBA" id="ARBA00022989"/>
    </source>
</evidence>
<name>A0A544W0V4_9MYCO</name>
<dbReference type="GO" id="GO:0022857">
    <property type="term" value="F:transmembrane transporter activity"/>
    <property type="evidence" value="ECO:0007669"/>
    <property type="project" value="InterPro"/>
</dbReference>
<comment type="caution">
    <text evidence="10">The sequence shown here is derived from an EMBL/GenBank/DDBJ whole genome shotgun (WGS) entry which is preliminary data.</text>
</comment>
<feature type="transmembrane region" description="Helical" evidence="9">
    <location>
        <begin position="120"/>
        <end position="139"/>
    </location>
</feature>
<evidence type="ECO:0000256" key="2">
    <source>
        <dbReference type="ARBA" id="ARBA00022448"/>
    </source>
</evidence>
<evidence type="ECO:0000256" key="9">
    <source>
        <dbReference type="SAM" id="Phobius"/>
    </source>
</evidence>
<dbReference type="PANTHER" id="PTHR32196">
    <property type="entry name" value="ABC TRANSPORTER PERMEASE PROTEIN YPHD-RELATED-RELATED"/>
    <property type="match status" value="1"/>
</dbReference>
<evidence type="ECO:0000256" key="1">
    <source>
        <dbReference type="ARBA" id="ARBA00004651"/>
    </source>
</evidence>
<dbReference type="GO" id="GO:0005886">
    <property type="term" value="C:plasma membrane"/>
    <property type="evidence" value="ECO:0007669"/>
    <property type="project" value="UniProtKB-SubCell"/>
</dbReference>
<dbReference type="EMBL" id="VIFX01000017">
    <property type="protein sequence ID" value="TQR85840.1"/>
    <property type="molecule type" value="Genomic_DNA"/>
</dbReference>
<protein>
    <recommendedName>
        <fullName evidence="8">Autoinducer 2 import system permease protein LsrD</fullName>
    </recommendedName>
</protein>
<keyword evidence="11" id="KW-1185">Reference proteome</keyword>
<feature type="transmembrane region" description="Helical" evidence="9">
    <location>
        <begin position="40"/>
        <end position="61"/>
    </location>
</feature>
<feature type="transmembrane region" description="Helical" evidence="9">
    <location>
        <begin position="68"/>
        <end position="85"/>
    </location>
</feature>
<evidence type="ECO:0000256" key="5">
    <source>
        <dbReference type="ARBA" id="ARBA00022692"/>
    </source>
</evidence>
<feature type="transmembrane region" description="Helical" evidence="9">
    <location>
        <begin position="292"/>
        <end position="312"/>
    </location>
</feature>
<keyword evidence="7 9" id="KW-0472">Membrane</keyword>
<dbReference type="Pfam" id="PF02653">
    <property type="entry name" value="BPD_transp_2"/>
    <property type="match status" value="1"/>
</dbReference>